<protein>
    <submittedName>
        <fullName evidence="2">Uncharacterized protein</fullName>
    </submittedName>
</protein>
<gene>
    <name evidence="2" type="ORF">PV517_16965</name>
</gene>
<feature type="region of interest" description="Disordered" evidence="1">
    <location>
        <begin position="218"/>
        <end position="250"/>
    </location>
</feature>
<dbReference type="EMBL" id="JARAVY010000006">
    <property type="protein sequence ID" value="MDX2910391.1"/>
    <property type="molecule type" value="Genomic_DNA"/>
</dbReference>
<evidence type="ECO:0000256" key="1">
    <source>
        <dbReference type="SAM" id="MobiDB-lite"/>
    </source>
</evidence>
<reference evidence="2 3" key="1">
    <citation type="journal article" date="2023" name="Microb. Genom.">
        <title>Mesoterricola silvestris gen. nov., sp. nov., Mesoterricola sediminis sp. nov., Geothrix oryzae sp. nov., Geothrix edaphica sp. nov., Geothrix rubra sp. nov., and Geothrix limicola sp. nov., six novel members of Acidobacteriota isolated from soils.</title>
        <authorList>
            <person name="Weisberg A.J."/>
            <person name="Pearce E."/>
            <person name="Kramer C.G."/>
            <person name="Chang J.H."/>
            <person name="Clarke C.R."/>
        </authorList>
    </citation>
    <scope>NUCLEOTIDE SEQUENCE [LARGE SCALE GENOMIC DNA]</scope>
    <source>
        <strain evidence="2 3">NRRL_B-2795</strain>
    </source>
</reference>
<comment type="caution">
    <text evidence="2">The sequence shown here is derived from an EMBL/GenBank/DDBJ whole genome shotgun (WGS) entry which is preliminary data.</text>
</comment>
<proteinExistence type="predicted"/>
<feature type="compositionally biased region" description="Basic and acidic residues" evidence="1">
    <location>
        <begin position="218"/>
        <end position="228"/>
    </location>
</feature>
<feature type="compositionally biased region" description="Low complexity" evidence="1">
    <location>
        <begin position="235"/>
        <end position="244"/>
    </location>
</feature>
<evidence type="ECO:0000313" key="2">
    <source>
        <dbReference type="EMBL" id="MDX2910391.1"/>
    </source>
</evidence>
<dbReference type="RefSeq" id="WP_256964009.1">
    <property type="nucleotide sequence ID" value="NZ_JAGJBZ010000002.1"/>
</dbReference>
<keyword evidence="3" id="KW-1185">Reference proteome</keyword>
<evidence type="ECO:0000313" key="3">
    <source>
        <dbReference type="Proteomes" id="UP001271723"/>
    </source>
</evidence>
<name>A0ABU4L3T7_9ACTN</name>
<dbReference type="SUPFAM" id="SSF81891">
    <property type="entry name" value="Poly A polymerase C-terminal region-like"/>
    <property type="match status" value="1"/>
</dbReference>
<sequence>MSYRLDAVVGDFDRLRSWAEGVPGAVVAPLGHRMGLLPLSAALRSDLAGALRDLSLRGPVAHVQADFWGGEGDQTAVLWRAGVREWGPAHTSDFSGPREDWPINAALARLGVPPAGPGAPDHRDLFVEVGLGRGRDEDDWHRAASRARDAADYDAWHARDQAERESEARAAAERAVRERLSGVPVPLDGRDVIALLGLPQGPAIGAAVRHLQQLHIDRGPQSREEAEAALRTWAAERGPTPAAPGRGGTT</sequence>
<accession>A0ABU4L3T7</accession>
<organism evidence="2 3">
    <name type="scientific">Streptomyces griseiscabiei</name>
    <dbReference type="NCBI Taxonomy" id="2993540"/>
    <lineage>
        <taxon>Bacteria</taxon>
        <taxon>Bacillati</taxon>
        <taxon>Actinomycetota</taxon>
        <taxon>Actinomycetes</taxon>
        <taxon>Kitasatosporales</taxon>
        <taxon>Streptomycetaceae</taxon>
        <taxon>Streptomyces</taxon>
    </lineage>
</organism>
<dbReference type="Proteomes" id="UP001271723">
    <property type="component" value="Unassembled WGS sequence"/>
</dbReference>